<evidence type="ECO:0000313" key="7">
    <source>
        <dbReference type="EMBL" id="MCJ7857423.1"/>
    </source>
</evidence>
<accession>A0A9X1WFX8</accession>
<name>A0A9X1WFX8_9CORY</name>
<dbReference type="Gene3D" id="3.50.50.60">
    <property type="entry name" value="FAD/NAD(P)-binding domain"/>
    <property type="match status" value="1"/>
</dbReference>
<dbReference type="EMBL" id="JALIEA010000008">
    <property type="protein sequence ID" value="MCJ7857423.1"/>
    <property type="molecule type" value="Genomic_DNA"/>
</dbReference>
<dbReference type="Pfam" id="PF00743">
    <property type="entry name" value="FMO-like"/>
    <property type="match status" value="1"/>
</dbReference>
<dbReference type="Pfam" id="PF13450">
    <property type="entry name" value="NAD_binding_8"/>
    <property type="match status" value="1"/>
</dbReference>
<gene>
    <name evidence="7" type="ORF">MUN33_01650</name>
</gene>
<comment type="cofactor">
    <cofactor evidence="1">
        <name>FAD</name>
        <dbReference type="ChEBI" id="CHEBI:57692"/>
    </cofactor>
</comment>
<dbReference type="Proteomes" id="UP001139207">
    <property type="component" value="Unassembled WGS sequence"/>
</dbReference>
<comment type="similarity">
    <text evidence="2">Belongs to the FAD-binding monooxygenase family.</text>
</comment>
<evidence type="ECO:0000256" key="5">
    <source>
        <dbReference type="ARBA" id="ARBA00023002"/>
    </source>
</evidence>
<dbReference type="InterPro" id="IPR051820">
    <property type="entry name" value="FAD-binding_MO"/>
</dbReference>
<keyword evidence="8" id="KW-1185">Reference proteome</keyword>
<protein>
    <submittedName>
        <fullName evidence="7">NAD(P)/FAD-dependent oxidoreductase</fullName>
    </submittedName>
</protein>
<proteinExistence type="inferred from homology"/>
<dbReference type="InterPro" id="IPR020946">
    <property type="entry name" value="Flavin_mOase-like"/>
</dbReference>
<reference evidence="7" key="1">
    <citation type="submission" date="2022-04" db="EMBL/GenBank/DDBJ databases">
        <title>Corynebacterium kalidii LD5P10.</title>
        <authorList>
            <person name="Sun J.Q."/>
        </authorList>
    </citation>
    <scope>NUCLEOTIDE SEQUENCE</scope>
    <source>
        <strain evidence="7">LD5P10</strain>
    </source>
</reference>
<keyword evidence="4" id="KW-0274">FAD</keyword>
<sequence length="480" mass="53384">MPTRPGSPENPLDLLIVGAGLSGVDLAHHVSRNFPQWNWEIHDANDDLGGTWHTFTYPGIRSDSDMATYGFPFAPWPHDGTLGAGADIKEYIRDVARDCGALDRLHTGSWIRDANWRTDLGMYEVTAVTADSGRTVHARRVHYASGYFVHGRGHRPEFPGEADFTGRIIHPQQWPADLDCAGTRITVIGSGATAVTLVPALERLGAQVTMLQRSPTYVAPMPAVDTISAFWRKVLPAKRAYPVARLTHAVRDMAQHTVGQRAPWLFSRALRRMQLRYLDAGTIDRHFTPRHRPWEKRVCKAPDGDIFAALGGNARVVTDTVDRFTAGGVRVGSGEEIPADVVVTATGLDLQAFGGGTLSIDGRELPVNEQVFYRGMMLAGLPNFSFTVGYINGSWTLRSDLVSRYMVKLWKSGQEPYRPAAPTVPTDRPLFDFAAAYLRRSADRFPRQGYASPWVYTQNYLRELLEFSLGDQRRDMVFGE</sequence>
<keyword evidence="5" id="KW-0560">Oxidoreductase</keyword>
<dbReference type="PANTHER" id="PTHR43872">
    <property type="entry name" value="MONOOXYGENASE, PUTATIVE (AFU_ORTHOLOGUE AFUA_8G02570)-RELATED"/>
    <property type="match status" value="1"/>
</dbReference>
<dbReference type="PRINTS" id="PR00411">
    <property type="entry name" value="PNDRDTASEI"/>
</dbReference>
<dbReference type="GO" id="GO:0050661">
    <property type="term" value="F:NADP binding"/>
    <property type="evidence" value="ECO:0007669"/>
    <property type="project" value="InterPro"/>
</dbReference>
<evidence type="ECO:0000313" key="8">
    <source>
        <dbReference type="Proteomes" id="UP001139207"/>
    </source>
</evidence>
<keyword evidence="3" id="KW-0285">Flavoprotein</keyword>
<evidence type="ECO:0000256" key="1">
    <source>
        <dbReference type="ARBA" id="ARBA00001974"/>
    </source>
</evidence>
<dbReference type="GO" id="GO:0050660">
    <property type="term" value="F:flavin adenine dinucleotide binding"/>
    <property type="evidence" value="ECO:0007669"/>
    <property type="project" value="InterPro"/>
</dbReference>
<dbReference type="RefSeq" id="WP_244803173.1">
    <property type="nucleotide sequence ID" value="NZ_JALIEA010000008.1"/>
</dbReference>
<dbReference type="InterPro" id="IPR036188">
    <property type="entry name" value="FAD/NAD-bd_sf"/>
</dbReference>
<organism evidence="7 8">
    <name type="scientific">Corynebacterium kalidii</name>
    <dbReference type="NCBI Taxonomy" id="2931982"/>
    <lineage>
        <taxon>Bacteria</taxon>
        <taxon>Bacillati</taxon>
        <taxon>Actinomycetota</taxon>
        <taxon>Actinomycetes</taxon>
        <taxon>Mycobacteriales</taxon>
        <taxon>Corynebacteriaceae</taxon>
        <taxon>Corynebacterium</taxon>
    </lineage>
</organism>
<evidence type="ECO:0000256" key="3">
    <source>
        <dbReference type="ARBA" id="ARBA00022630"/>
    </source>
</evidence>
<dbReference type="AlphaFoldDB" id="A0A9X1WFX8"/>
<dbReference type="PANTHER" id="PTHR43872:SF1">
    <property type="entry name" value="MONOOXYGENASE, PUTATIVE (AFU_ORTHOLOGUE AFUA_8G02570)-RELATED"/>
    <property type="match status" value="1"/>
</dbReference>
<dbReference type="GO" id="GO:0004499">
    <property type="term" value="F:N,N-dimethylaniline monooxygenase activity"/>
    <property type="evidence" value="ECO:0007669"/>
    <property type="project" value="InterPro"/>
</dbReference>
<evidence type="ECO:0000256" key="2">
    <source>
        <dbReference type="ARBA" id="ARBA00010139"/>
    </source>
</evidence>
<comment type="caution">
    <text evidence="7">The sequence shown here is derived from an EMBL/GenBank/DDBJ whole genome shotgun (WGS) entry which is preliminary data.</text>
</comment>
<evidence type="ECO:0000256" key="4">
    <source>
        <dbReference type="ARBA" id="ARBA00022827"/>
    </source>
</evidence>
<evidence type="ECO:0000256" key="6">
    <source>
        <dbReference type="ARBA" id="ARBA00023033"/>
    </source>
</evidence>
<keyword evidence="6" id="KW-0503">Monooxygenase</keyword>
<dbReference type="SUPFAM" id="SSF51905">
    <property type="entry name" value="FAD/NAD(P)-binding domain"/>
    <property type="match status" value="1"/>
</dbReference>